<evidence type="ECO:0000313" key="1">
    <source>
        <dbReference type="EMBL" id="EKC81366.1"/>
    </source>
</evidence>
<dbReference type="EMBL" id="AJWY01000298">
    <property type="protein sequence ID" value="EKC81366.1"/>
    <property type="molecule type" value="Genomic_DNA"/>
</dbReference>
<protein>
    <submittedName>
        <fullName evidence="1">Site-specific recombinase</fullName>
    </submittedName>
</protein>
<gene>
    <name evidence="1" type="ORF">LEA_00415</name>
</gene>
<feature type="non-terminal residue" evidence="1">
    <location>
        <position position="1"/>
    </location>
</feature>
<dbReference type="AlphaFoldDB" id="K1VBN6"/>
<reference evidence="1" key="1">
    <citation type="journal article" date="2013" name="Environ. Microbiol.">
        <title>Microbiota from the distal guts of lean and obese adolescents exhibit partial functional redundancy besides clear differences in community structure.</title>
        <authorList>
            <person name="Ferrer M."/>
            <person name="Ruiz A."/>
            <person name="Lanza F."/>
            <person name="Haange S.B."/>
            <person name="Oberbach A."/>
            <person name="Till H."/>
            <person name="Bargiela R."/>
            <person name="Campoy C."/>
            <person name="Segura M.T."/>
            <person name="Richter M."/>
            <person name="von Bergen M."/>
            <person name="Seifert J."/>
            <person name="Suarez A."/>
        </authorList>
    </citation>
    <scope>NUCLEOTIDE SEQUENCE</scope>
</reference>
<accession>K1VBN6</accession>
<organism evidence="1">
    <name type="scientific">human gut metagenome</name>
    <dbReference type="NCBI Taxonomy" id="408170"/>
    <lineage>
        <taxon>unclassified sequences</taxon>
        <taxon>metagenomes</taxon>
        <taxon>organismal metagenomes</taxon>
    </lineage>
</organism>
<sequence>EEFMALKEEFSSRIATAKMVIDQLISSKSEIQHGLSKQQSWLAQFREYENITAITRRLIVSLVERINVYEGSEIEVVFRHRDQFAHIKEFLENQEGKSEKIQIFPQLEVV</sequence>
<comment type="caution">
    <text evidence="1">The sequence shown here is derived from an EMBL/GenBank/DDBJ whole genome shotgun (WGS) entry which is preliminary data.</text>
</comment>
<name>K1VBN6_9ZZZZ</name>
<proteinExistence type="predicted"/>